<sequence length="70" mass="8076">MFAMKKENGKMVNFTEQSTKQRFVLEKRTETVLVRTKGMKEEDKGKSSGVRSARGVYERETGKSDDERVD</sequence>
<feature type="compositionally biased region" description="Basic and acidic residues" evidence="1">
    <location>
        <begin position="56"/>
        <end position="70"/>
    </location>
</feature>
<name>A0ABR2TFX0_9ROSI</name>
<comment type="caution">
    <text evidence="2">The sequence shown here is derived from an EMBL/GenBank/DDBJ whole genome shotgun (WGS) entry which is preliminary data.</text>
</comment>
<feature type="region of interest" description="Disordered" evidence="1">
    <location>
        <begin position="36"/>
        <end position="70"/>
    </location>
</feature>
<dbReference type="Proteomes" id="UP001396334">
    <property type="component" value="Unassembled WGS sequence"/>
</dbReference>
<keyword evidence="3" id="KW-1185">Reference proteome</keyword>
<reference evidence="2 3" key="1">
    <citation type="journal article" date="2024" name="G3 (Bethesda)">
        <title>Genome assembly of Hibiscus sabdariffa L. provides insights into metabolisms of medicinal natural products.</title>
        <authorList>
            <person name="Kim T."/>
        </authorList>
    </citation>
    <scope>NUCLEOTIDE SEQUENCE [LARGE SCALE GENOMIC DNA]</scope>
    <source>
        <strain evidence="2">TK-2024</strain>
        <tissue evidence="2">Old leaves</tissue>
    </source>
</reference>
<gene>
    <name evidence="2" type="ORF">V6N11_078389</name>
</gene>
<accession>A0ABR2TFX0</accession>
<organism evidence="2 3">
    <name type="scientific">Hibiscus sabdariffa</name>
    <name type="common">roselle</name>
    <dbReference type="NCBI Taxonomy" id="183260"/>
    <lineage>
        <taxon>Eukaryota</taxon>
        <taxon>Viridiplantae</taxon>
        <taxon>Streptophyta</taxon>
        <taxon>Embryophyta</taxon>
        <taxon>Tracheophyta</taxon>
        <taxon>Spermatophyta</taxon>
        <taxon>Magnoliopsida</taxon>
        <taxon>eudicotyledons</taxon>
        <taxon>Gunneridae</taxon>
        <taxon>Pentapetalae</taxon>
        <taxon>rosids</taxon>
        <taxon>malvids</taxon>
        <taxon>Malvales</taxon>
        <taxon>Malvaceae</taxon>
        <taxon>Malvoideae</taxon>
        <taxon>Hibiscus</taxon>
    </lineage>
</organism>
<evidence type="ECO:0000313" key="2">
    <source>
        <dbReference type="EMBL" id="KAK9036385.1"/>
    </source>
</evidence>
<proteinExistence type="predicted"/>
<dbReference type="EMBL" id="JBBPBN010000006">
    <property type="protein sequence ID" value="KAK9036385.1"/>
    <property type="molecule type" value="Genomic_DNA"/>
</dbReference>
<evidence type="ECO:0000313" key="3">
    <source>
        <dbReference type="Proteomes" id="UP001396334"/>
    </source>
</evidence>
<evidence type="ECO:0000256" key="1">
    <source>
        <dbReference type="SAM" id="MobiDB-lite"/>
    </source>
</evidence>
<protein>
    <submittedName>
        <fullName evidence="2">Uncharacterized protein</fullName>
    </submittedName>
</protein>